<evidence type="ECO:0000313" key="1">
    <source>
        <dbReference type="EMBL" id="EAU85724.2"/>
    </source>
</evidence>
<sequence>MSCPQPEPRSPVRDLPTETVVEIAEVVYQHSRMQGSATICTCHPGVSKDLISCSLVSRQFSAVFQPLVFRTINLHYHYPGTYGSNRPVQILLERLSTLLDARPEIGGWIQELHIAVDTRDTDGMLEETTQRYGFCLDVLAKATALTSYGFIGSPLPWWGALPREIRGALQRVFQMKTLQKLEIGAGMIPPRVLLESISSVRDLVLHDCGGVRVGSGIVTETLDSEEPVESSQVTTLCTLRFRNDLDSLLTYVRDTPEAFANLRGLTFTVGPGALGFGLDKIQEILDCVGRRLENLDVTFDEVEWHGPGFSNGYCLDLSKMTNLREMKMHCVAYVRYESRSEQDIHEVMFVETLASLRSCHDLEHLEAKIGWSWPVNGMNAAGKIKMVSERIPKFIRRLDKVLGELVDGEKYKRMEGIQLSVEPWTPARRWVERRPESQPLIDRLATNPLKE</sequence>
<proteinExistence type="predicted"/>
<dbReference type="RefSeq" id="XP_001836088.2">
    <property type="nucleotide sequence ID" value="XM_001836036.2"/>
</dbReference>
<dbReference type="GeneID" id="6012635"/>
<evidence type="ECO:0008006" key="3">
    <source>
        <dbReference type="Google" id="ProtNLM"/>
    </source>
</evidence>
<evidence type="ECO:0000313" key="2">
    <source>
        <dbReference type="Proteomes" id="UP000001861"/>
    </source>
</evidence>
<organism evidence="1 2">
    <name type="scientific">Coprinopsis cinerea (strain Okayama-7 / 130 / ATCC MYA-4618 / FGSC 9003)</name>
    <name type="common">Inky cap fungus</name>
    <name type="synonym">Hormographiella aspergillata</name>
    <dbReference type="NCBI Taxonomy" id="240176"/>
    <lineage>
        <taxon>Eukaryota</taxon>
        <taxon>Fungi</taxon>
        <taxon>Dikarya</taxon>
        <taxon>Basidiomycota</taxon>
        <taxon>Agaricomycotina</taxon>
        <taxon>Agaricomycetes</taxon>
        <taxon>Agaricomycetidae</taxon>
        <taxon>Agaricales</taxon>
        <taxon>Agaricineae</taxon>
        <taxon>Psathyrellaceae</taxon>
        <taxon>Coprinopsis</taxon>
    </lineage>
</organism>
<reference evidence="1 2" key="1">
    <citation type="journal article" date="2010" name="Proc. Natl. Acad. Sci. U.S.A.">
        <title>Insights into evolution of multicellular fungi from the assembled chromosomes of the mushroom Coprinopsis cinerea (Coprinus cinereus).</title>
        <authorList>
            <person name="Stajich J.E."/>
            <person name="Wilke S.K."/>
            <person name="Ahren D."/>
            <person name="Au C.H."/>
            <person name="Birren B.W."/>
            <person name="Borodovsky M."/>
            <person name="Burns C."/>
            <person name="Canback B."/>
            <person name="Casselton L.A."/>
            <person name="Cheng C.K."/>
            <person name="Deng J."/>
            <person name="Dietrich F.S."/>
            <person name="Fargo D.C."/>
            <person name="Farman M.L."/>
            <person name="Gathman A.C."/>
            <person name="Goldberg J."/>
            <person name="Guigo R."/>
            <person name="Hoegger P.J."/>
            <person name="Hooker J.B."/>
            <person name="Huggins A."/>
            <person name="James T.Y."/>
            <person name="Kamada T."/>
            <person name="Kilaru S."/>
            <person name="Kodira C."/>
            <person name="Kues U."/>
            <person name="Kupfer D."/>
            <person name="Kwan H.S."/>
            <person name="Lomsadze A."/>
            <person name="Li W."/>
            <person name="Lilly W.W."/>
            <person name="Ma L.J."/>
            <person name="Mackey A.J."/>
            <person name="Manning G."/>
            <person name="Martin F."/>
            <person name="Muraguchi H."/>
            <person name="Natvig D.O."/>
            <person name="Palmerini H."/>
            <person name="Ramesh M.A."/>
            <person name="Rehmeyer C.J."/>
            <person name="Roe B.A."/>
            <person name="Shenoy N."/>
            <person name="Stanke M."/>
            <person name="Ter-Hovhannisyan V."/>
            <person name="Tunlid A."/>
            <person name="Velagapudi R."/>
            <person name="Vision T.J."/>
            <person name="Zeng Q."/>
            <person name="Zolan M.E."/>
            <person name="Pukkila P.J."/>
        </authorList>
    </citation>
    <scope>NUCLEOTIDE SEQUENCE [LARGE SCALE GENOMIC DNA]</scope>
    <source>
        <strain evidence="2">Okayama-7 / 130 / ATCC MYA-4618 / FGSC 9003</strain>
    </source>
</reference>
<comment type="caution">
    <text evidence="1">The sequence shown here is derived from an EMBL/GenBank/DDBJ whole genome shotgun (WGS) entry which is preliminary data.</text>
</comment>
<name>A8NST2_COPC7</name>
<dbReference type="AlphaFoldDB" id="A8NST2"/>
<dbReference type="HOGENOM" id="CLU_587946_0_0_1"/>
<protein>
    <recommendedName>
        <fullName evidence="3">F-box domain-containing protein</fullName>
    </recommendedName>
</protein>
<dbReference type="Proteomes" id="UP000001861">
    <property type="component" value="Unassembled WGS sequence"/>
</dbReference>
<dbReference type="InParanoid" id="A8NST2"/>
<gene>
    <name evidence="1" type="ORF">CC1G_12440</name>
</gene>
<dbReference type="VEuPathDB" id="FungiDB:CC1G_12440"/>
<dbReference type="KEGG" id="cci:CC1G_12440"/>
<dbReference type="EMBL" id="AACS02000008">
    <property type="protein sequence ID" value="EAU85724.2"/>
    <property type="molecule type" value="Genomic_DNA"/>
</dbReference>
<accession>A8NST2</accession>
<keyword evidence="2" id="KW-1185">Reference proteome</keyword>